<dbReference type="PRINTS" id="PR00385">
    <property type="entry name" value="P450"/>
</dbReference>
<dbReference type="GO" id="GO:0005506">
    <property type="term" value="F:iron ion binding"/>
    <property type="evidence" value="ECO:0007669"/>
    <property type="project" value="InterPro"/>
</dbReference>
<protein>
    <submittedName>
        <fullName evidence="16">Cytochrome P450</fullName>
    </submittedName>
</protein>
<keyword evidence="9 14" id="KW-0560">Oxidoreductase</keyword>
<dbReference type="InterPro" id="IPR002401">
    <property type="entry name" value="Cyt_P450_E_grp-I"/>
</dbReference>
<dbReference type="SUPFAM" id="SSF48264">
    <property type="entry name" value="Cytochrome P450"/>
    <property type="match status" value="1"/>
</dbReference>
<evidence type="ECO:0000256" key="1">
    <source>
        <dbReference type="ARBA" id="ARBA00001971"/>
    </source>
</evidence>
<organism evidence="16 17">
    <name type="scientific">Lentinus tigrinus ALCF2SS1-6</name>
    <dbReference type="NCBI Taxonomy" id="1328759"/>
    <lineage>
        <taxon>Eukaryota</taxon>
        <taxon>Fungi</taxon>
        <taxon>Dikarya</taxon>
        <taxon>Basidiomycota</taxon>
        <taxon>Agaricomycotina</taxon>
        <taxon>Agaricomycetes</taxon>
        <taxon>Polyporales</taxon>
        <taxon>Polyporaceae</taxon>
        <taxon>Lentinus</taxon>
    </lineage>
</organism>
<sequence>MAFSSADLLISSLCVLSSLWLWARSRRARQLPHPPGPRGLPLVGNLFDIPSPQAFPWETYLEWGRQHDSAIIRVSALGMNVVVANTLEVANELLDKRSAIYSDRPRMVMLCELVGFGWGTAFMPYGDPWRDSRRMAHHEFSPSSVKRFRPNEHKATRRFLFNMYHHPEKMMDNLRHLAGATILSIGYDIDVKSLHDHWIVTAEAAADSISETTNAGSYLVDVVPILKHLPVWFPGAGFQKQARTWRASVDRLLNAPYEDVQRRLVTDEVGDCAAKSLIEAFGRTPKDPAYTDYIMRATLGSLYVGGADTTVSALGSFFLAMVLNPEIQEKARKELDHVVGSHRLPEFSDEPSLPYIDAIVKETLRWNPVVPLGDQLLFPLSVRQYVLIEGAPDVPHMLTEDDVYNGYFLPKGTLVVANTWAILHDAKAYPEPSKYNPDRFLRPDGTLDPSVRDPSVAAFGFGRRICPGRFMAVDSIWITIASVLSMFEIRKAVGEDGKQITPDGEYHRAFLCHPKPFPCVIKPRSKEHEVLLMELAQQDA</sequence>
<dbReference type="PROSITE" id="PS00086">
    <property type="entry name" value="CYTOCHROME_P450"/>
    <property type="match status" value="1"/>
</dbReference>
<proteinExistence type="inferred from homology"/>
<keyword evidence="5 13" id="KW-0349">Heme</keyword>
<dbReference type="STRING" id="1328759.A0A5C2SR95"/>
<keyword evidence="8" id="KW-1133">Transmembrane helix</keyword>
<evidence type="ECO:0000256" key="8">
    <source>
        <dbReference type="ARBA" id="ARBA00022989"/>
    </source>
</evidence>
<keyword evidence="6" id="KW-0812">Transmembrane</keyword>
<dbReference type="PANTHER" id="PTHR46300">
    <property type="entry name" value="P450, PUTATIVE (EUROFUNG)-RELATED-RELATED"/>
    <property type="match status" value="1"/>
</dbReference>
<comment type="similarity">
    <text evidence="4 14">Belongs to the cytochrome P450 family.</text>
</comment>
<dbReference type="Proteomes" id="UP000313359">
    <property type="component" value="Unassembled WGS sequence"/>
</dbReference>
<dbReference type="GO" id="GO:0004497">
    <property type="term" value="F:monooxygenase activity"/>
    <property type="evidence" value="ECO:0007669"/>
    <property type="project" value="UniProtKB-KW"/>
</dbReference>
<keyword evidence="17" id="KW-1185">Reference proteome</keyword>
<keyword evidence="11 14" id="KW-0503">Monooxygenase</keyword>
<keyword evidence="12" id="KW-0472">Membrane</keyword>
<evidence type="ECO:0000313" key="17">
    <source>
        <dbReference type="Proteomes" id="UP000313359"/>
    </source>
</evidence>
<evidence type="ECO:0000256" key="10">
    <source>
        <dbReference type="ARBA" id="ARBA00023004"/>
    </source>
</evidence>
<evidence type="ECO:0000256" key="2">
    <source>
        <dbReference type="ARBA" id="ARBA00004167"/>
    </source>
</evidence>
<keyword evidence="10 13" id="KW-0408">Iron</keyword>
<dbReference type="PRINTS" id="PR00463">
    <property type="entry name" value="EP450I"/>
</dbReference>
<dbReference type="InterPro" id="IPR036396">
    <property type="entry name" value="Cyt_P450_sf"/>
</dbReference>
<dbReference type="OrthoDB" id="2789670at2759"/>
<gene>
    <name evidence="16" type="ORF">L227DRAFT_606039</name>
</gene>
<dbReference type="PANTHER" id="PTHR46300:SF7">
    <property type="entry name" value="P450, PUTATIVE (EUROFUNG)-RELATED"/>
    <property type="match status" value="1"/>
</dbReference>
<evidence type="ECO:0000256" key="6">
    <source>
        <dbReference type="ARBA" id="ARBA00022692"/>
    </source>
</evidence>
<evidence type="ECO:0000313" key="16">
    <source>
        <dbReference type="EMBL" id="RPD65871.1"/>
    </source>
</evidence>
<accession>A0A5C2SR95</accession>
<dbReference type="Gene3D" id="1.10.630.10">
    <property type="entry name" value="Cytochrome P450"/>
    <property type="match status" value="1"/>
</dbReference>
<evidence type="ECO:0000256" key="3">
    <source>
        <dbReference type="ARBA" id="ARBA00005179"/>
    </source>
</evidence>
<dbReference type="InterPro" id="IPR001128">
    <property type="entry name" value="Cyt_P450"/>
</dbReference>
<dbReference type="InterPro" id="IPR050364">
    <property type="entry name" value="Cytochrome_P450_fung"/>
</dbReference>
<evidence type="ECO:0000256" key="13">
    <source>
        <dbReference type="PIRSR" id="PIRSR602401-1"/>
    </source>
</evidence>
<feature type="signal peptide" evidence="15">
    <location>
        <begin position="1"/>
        <end position="28"/>
    </location>
</feature>
<comment type="subcellular location">
    <subcellularLocation>
        <location evidence="2">Membrane</location>
        <topology evidence="2">Single-pass membrane protein</topology>
    </subcellularLocation>
</comment>
<dbReference type="Pfam" id="PF00067">
    <property type="entry name" value="p450"/>
    <property type="match status" value="2"/>
</dbReference>
<name>A0A5C2SR95_9APHY</name>
<evidence type="ECO:0000256" key="15">
    <source>
        <dbReference type="SAM" id="SignalP"/>
    </source>
</evidence>
<dbReference type="EMBL" id="ML122251">
    <property type="protein sequence ID" value="RPD65871.1"/>
    <property type="molecule type" value="Genomic_DNA"/>
</dbReference>
<evidence type="ECO:0000256" key="4">
    <source>
        <dbReference type="ARBA" id="ARBA00010617"/>
    </source>
</evidence>
<keyword evidence="15" id="KW-0732">Signal</keyword>
<dbReference type="GO" id="GO:0016020">
    <property type="term" value="C:membrane"/>
    <property type="evidence" value="ECO:0007669"/>
    <property type="project" value="UniProtKB-SubCell"/>
</dbReference>
<evidence type="ECO:0000256" key="9">
    <source>
        <dbReference type="ARBA" id="ARBA00023002"/>
    </source>
</evidence>
<keyword evidence="7 13" id="KW-0479">Metal-binding</keyword>
<dbReference type="AlphaFoldDB" id="A0A5C2SR95"/>
<evidence type="ECO:0000256" key="14">
    <source>
        <dbReference type="RuleBase" id="RU000461"/>
    </source>
</evidence>
<feature type="binding site" description="axial binding residue" evidence="13">
    <location>
        <position position="466"/>
    </location>
    <ligand>
        <name>heme</name>
        <dbReference type="ChEBI" id="CHEBI:30413"/>
    </ligand>
    <ligandPart>
        <name>Fe</name>
        <dbReference type="ChEBI" id="CHEBI:18248"/>
    </ligandPart>
</feature>
<reference evidence="16" key="1">
    <citation type="journal article" date="2018" name="Genome Biol. Evol.">
        <title>Genomics and development of Lentinus tigrinus, a white-rot wood-decaying mushroom with dimorphic fruiting bodies.</title>
        <authorList>
            <person name="Wu B."/>
            <person name="Xu Z."/>
            <person name="Knudson A."/>
            <person name="Carlson A."/>
            <person name="Chen N."/>
            <person name="Kovaka S."/>
            <person name="LaButti K."/>
            <person name="Lipzen A."/>
            <person name="Pennachio C."/>
            <person name="Riley R."/>
            <person name="Schakwitz W."/>
            <person name="Umezawa K."/>
            <person name="Ohm R.A."/>
            <person name="Grigoriev I.V."/>
            <person name="Nagy L.G."/>
            <person name="Gibbons J."/>
            <person name="Hibbett D."/>
        </authorList>
    </citation>
    <scope>NUCLEOTIDE SEQUENCE [LARGE SCALE GENOMIC DNA]</scope>
    <source>
        <strain evidence="16">ALCF2SS1-6</strain>
    </source>
</reference>
<dbReference type="GO" id="GO:0020037">
    <property type="term" value="F:heme binding"/>
    <property type="evidence" value="ECO:0007669"/>
    <property type="project" value="InterPro"/>
</dbReference>
<comment type="pathway">
    <text evidence="3">Secondary metabolite biosynthesis.</text>
</comment>
<dbReference type="CDD" id="cd11065">
    <property type="entry name" value="CYP64-like"/>
    <property type="match status" value="1"/>
</dbReference>
<evidence type="ECO:0000256" key="11">
    <source>
        <dbReference type="ARBA" id="ARBA00023033"/>
    </source>
</evidence>
<dbReference type="InterPro" id="IPR017972">
    <property type="entry name" value="Cyt_P450_CS"/>
</dbReference>
<comment type="cofactor">
    <cofactor evidence="1 13">
        <name>heme</name>
        <dbReference type="ChEBI" id="CHEBI:30413"/>
    </cofactor>
</comment>
<dbReference type="GO" id="GO:0016705">
    <property type="term" value="F:oxidoreductase activity, acting on paired donors, with incorporation or reduction of molecular oxygen"/>
    <property type="evidence" value="ECO:0007669"/>
    <property type="project" value="InterPro"/>
</dbReference>
<evidence type="ECO:0000256" key="5">
    <source>
        <dbReference type="ARBA" id="ARBA00022617"/>
    </source>
</evidence>
<evidence type="ECO:0000256" key="12">
    <source>
        <dbReference type="ARBA" id="ARBA00023136"/>
    </source>
</evidence>
<feature type="chain" id="PRO_5022904905" evidence="15">
    <location>
        <begin position="29"/>
        <end position="540"/>
    </location>
</feature>
<evidence type="ECO:0000256" key="7">
    <source>
        <dbReference type="ARBA" id="ARBA00022723"/>
    </source>
</evidence>